<comment type="caution">
    <text evidence="6">The sequence shown here is derived from an EMBL/GenBank/DDBJ whole genome shotgun (WGS) entry which is preliminary data.</text>
</comment>
<evidence type="ECO:0000313" key="10">
    <source>
        <dbReference type="Proteomes" id="UP001209486"/>
    </source>
</evidence>
<reference evidence="3 10" key="2">
    <citation type="submission" date="2019-08" db="EMBL/GenBank/DDBJ databases">
        <title>Comparison of rpoB and gyrB Sequences from Mobiluncus Species and Development of a Multiplex PCR Method for Clinical Detection of Mobiluncus curtisii and Mobiluncus mulieris.</title>
        <authorList>
            <person name="Yang L."/>
            <person name="Shen Y."/>
            <person name="Xu G."/>
            <person name="Shu L.-B."/>
            <person name="Hu J."/>
            <person name="Zhang R."/>
            <person name="Wang Y."/>
            <person name="Zhou H.-W."/>
            <person name="Zhang X."/>
        </authorList>
    </citation>
    <scope>NUCLEOTIDE SEQUENCE [LARGE SCALE GENOMIC DNA]</scope>
    <source>
        <strain evidence="3 10">M26</strain>
    </source>
</reference>
<dbReference type="EMBL" id="VSZY01000012">
    <property type="protein sequence ID" value="MCU9969249.1"/>
    <property type="molecule type" value="Genomic_DNA"/>
</dbReference>
<evidence type="ECO:0000313" key="3">
    <source>
        <dbReference type="EMBL" id="MCU9969249.1"/>
    </source>
</evidence>
<evidence type="ECO:0000256" key="2">
    <source>
        <dbReference type="ARBA" id="ARBA00022649"/>
    </source>
</evidence>
<dbReference type="PANTHER" id="PTHR33988">
    <property type="entry name" value="ENDORIBONUCLEASE MAZF-RELATED"/>
    <property type="match status" value="1"/>
</dbReference>
<sequence length="107" mass="11988">MHSGEIWTLRDDAYASKARPVVVVQDAEVENFDSIVLCLLTSFDSDNISTRVKVRPTADNALTRDSFVMTEKIVTVDKALLGKKIGFLDELTMKEIRNQLAFLLGIK</sequence>
<dbReference type="Proteomes" id="UP000578252">
    <property type="component" value="Unassembled WGS sequence"/>
</dbReference>
<evidence type="ECO:0000256" key="1">
    <source>
        <dbReference type="ARBA" id="ARBA00007521"/>
    </source>
</evidence>
<dbReference type="PANTHER" id="PTHR33988:SF1">
    <property type="entry name" value="ENDORIBONUCLEASE MAZF7-RELATED"/>
    <property type="match status" value="1"/>
</dbReference>
<dbReference type="EMBL" id="JABCUV010000003">
    <property type="protein sequence ID" value="NMW92816.1"/>
    <property type="molecule type" value="Genomic_DNA"/>
</dbReference>
<dbReference type="InterPro" id="IPR003477">
    <property type="entry name" value="PemK-like"/>
</dbReference>
<dbReference type="Pfam" id="PF02452">
    <property type="entry name" value="PemK_toxin"/>
    <property type="match status" value="1"/>
</dbReference>
<dbReference type="OrthoDB" id="3196747at2"/>
<dbReference type="GO" id="GO:0003677">
    <property type="term" value="F:DNA binding"/>
    <property type="evidence" value="ECO:0007669"/>
    <property type="project" value="InterPro"/>
</dbReference>
<evidence type="ECO:0000313" key="5">
    <source>
        <dbReference type="EMBL" id="NMW92816.1"/>
    </source>
</evidence>
<dbReference type="Proteomes" id="UP001209486">
    <property type="component" value="Unassembled WGS sequence"/>
</dbReference>
<dbReference type="GeneID" id="61168331"/>
<dbReference type="Proteomes" id="UP000582487">
    <property type="component" value="Unassembled WGS sequence"/>
</dbReference>
<dbReference type="InterPro" id="IPR011067">
    <property type="entry name" value="Plasmid_toxin/cell-grow_inhib"/>
</dbReference>
<gene>
    <name evidence="6" type="primary">mazF_2</name>
    <name evidence="3" type="ORF">FYZ43_07560</name>
    <name evidence="5" type="ORF">HHJ74_03735</name>
    <name evidence="4" type="ORF">HHJ78_08355</name>
    <name evidence="6" type="ORF">NCTC11819_01619</name>
</gene>
<evidence type="ECO:0000313" key="4">
    <source>
        <dbReference type="EMBL" id="NMW65527.1"/>
    </source>
</evidence>
<reference evidence="6 7" key="1">
    <citation type="submission" date="2018-06" db="EMBL/GenBank/DDBJ databases">
        <authorList>
            <consortium name="Pathogen Informatics"/>
            <person name="Doyle S."/>
        </authorList>
    </citation>
    <scope>NUCLEOTIDE SEQUENCE [LARGE SCALE GENOMIC DNA]</scope>
    <source>
        <strain evidence="6 7">NCTC11819</strain>
    </source>
</reference>
<evidence type="ECO:0000313" key="9">
    <source>
        <dbReference type="Proteomes" id="UP000582487"/>
    </source>
</evidence>
<dbReference type="EMBL" id="UGGQ01000006">
    <property type="protein sequence ID" value="STO17036.1"/>
    <property type="molecule type" value="Genomic_DNA"/>
</dbReference>
<evidence type="ECO:0000313" key="6">
    <source>
        <dbReference type="EMBL" id="STO17036.1"/>
    </source>
</evidence>
<proteinExistence type="inferred from homology"/>
<dbReference type="GO" id="GO:0006402">
    <property type="term" value="P:mRNA catabolic process"/>
    <property type="evidence" value="ECO:0007669"/>
    <property type="project" value="TreeGrafter"/>
</dbReference>
<organism evidence="6 7">
    <name type="scientific">Mobiluncus mulieris</name>
    <dbReference type="NCBI Taxonomy" id="2052"/>
    <lineage>
        <taxon>Bacteria</taxon>
        <taxon>Bacillati</taxon>
        <taxon>Actinomycetota</taxon>
        <taxon>Actinomycetes</taxon>
        <taxon>Actinomycetales</taxon>
        <taxon>Actinomycetaceae</taxon>
        <taxon>Mobiluncus</taxon>
    </lineage>
</organism>
<name>A0A2X1S0G6_9ACTO</name>
<dbReference type="EMBL" id="JABCUR010000007">
    <property type="protein sequence ID" value="NMW65527.1"/>
    <property type="molecule type" value="Genomic_DNA"/>
</dbReference>
<dbReference type="Proteomes" id="UP000255284">
    <property type="component" value="Unassembled WGS sequence"/>
</dbReference>
<reference evidence="8 9" key="3">
    <citation type="submission" date="2020-04" db="EMBL/GenBank/DDBJ databases">
        <title>Antimicrobial susceptibility and clonality of vaginal-derived multi-drug resistant Mobiluncus isolates in China.</title>
        <authorList>
            <person name="Zhang X."/>
        </authorList>
    </citation>
    <scope>NUCLEOTIDE SEQUENCE [LARGE SCALE GENOMIC DNA]</scope>
    <source>
        <strain evidence="4 8">13</strain>
        <strain evidence="5 9">7</strain>
    </source>
</reference>
<accession>A0A2X1S0G6</accession>
<keyword evidence="2" id="KW-1277">Toxin-antitoxin system</keyword>
<protein>
    <submittedName>
        <fullName evidence="3">Type II toxin-antitoxin system PemK/MazF family toxin</fullName>
    </submittedName>
    <submittedName>
        <fullName evidence="6">mRNA interferase MazF</fullName>
        <ecNumber evidence="6">3.1.-.-</ecNumber>
    </submittedName>
</protein>
<dbReference type="AlphaFoldDB" id="A0A2X1S0G6"/>
<keyword evidence="6" id="KW-0378">Hydrolase</keyword>
<dbReference type="SUPFAM" id="SSF50118">
    <property type="entry name" value="Cell growth inhibitor/plasmid maintenance toxic component"/>
    <property type="match status" value="1"/>
</dbReference>
<dbReference type="GO" id="GO:0016075">
    <property type="term" value="P:rRNA catabolic process"/>
    <property type="evidence" value="ECO:0007669"/>
    <property type="project" value="TreeGrafter"/>
</dbReference>
<dbReference type="GO" id="GO:0004521">
    <property type="term" value="F:RNA endonuclease activity"/>
    <property type="evidence" value="ECO:0007669"/>
    <property type="project" value="TreeGrafter"/>
</dbReference>
<evidence type="ECO:0000313" key="7">
    <source>
        <dbReference type="Proteomes" id="UP000255284"/>
    </source>
</evidence>
<dbReference type="EC" id="3.1.-.-" evidence="6"/>
<dbReference type="Gene3D" id="2.30.30.110">
    <property type="match status" value="1"/>
</dbReference>
<dbReference type="RefSeq" id="WP_004011951.1">
    <property type="nucleotide sequence ID" value="NZ_CAMPNB010000004.1"/>
</dbReference>
<comment type="similarity">
    <text evidence="1">Belongs to the PemK/MazF family.</text>
</comment>
<dbReference type="GO" id="GO:0016787">
    <property type="term" value="F:hydrolase activity"/>
    <property type="evidence" value="ECO:0007669"/>
    <property type="project" value="UniProtKB-KW"/>
</dbReference>
<evidence type="ECO:0000313" key="8">
    <source>
        <dbReference type="Proteomes" id="UP000578252"/>
    </source>
</evidence>